<dbReference type="InterPro" id="IPR020904">
    <property type="entry name" value="Sc_DH/Rdtase_CS"/>
</dbReference>
<dbReference type="RefSeq" id="WP_220211601.1">
    <property type="nucleotide sequence ID" value="NZ_BNJK01000004.1"/>
</dbReference>
<keyword evidence="2" id="KW-0560">Oxidoreductase</keyword>
<evidence type="ECO:0000256" key="3">
    <source>
        <dbReference type="RuleBase" id="RU000363"/>
    </source>
</evidence>
<dbReference type="Proteomes" id="UP000597444">
    <property type="component" value="Unassembled WGS sequence"/>
</dbReference>
<dbReference type="PRINTS" id="PR00080">
    <property type="entry name" value="SDRFAMILY"/>
</dbReference>
<dbReference type="AlphaFoldDB" id="A0A8J3IUS3"/>
<evidence type="ECO:0000256" key="2">
    <source>
        <dbReference type="ARBA" id="ARBA00023002"/>
    </source>
</evidence>
<dbReference type="InterPro" id="IPR002347">
    <property type="entry name" value="SDR_fam"/>
</dbReference>
<sequence length="275" mass="29260">MSDLHTLFDIQGQTAVVTGGSGVLGRTMCLALAQAGARVVVIGRQSEKASKVAEEIRAAGGEALGIACDVTKRDELERALEQITSAYGPIDILVNGAGGNQVNATTSPERSFFDLDEQAIEDTMRLNFRGTLLPCQIFGRTMAERGQGCIVNISSMAAIRPMTRVVAYAAAKAAIVNFNQWLAVLMARDYSPKIRVNAIAPGFFLTAQNRYVMVDEKTGDYSERAKTIIAHTPAGRLGEAEELVGTLLWLVSPASVFVTGIVVPVDGGFSSYAGV</sequence>
<proteinExistence type="inferred from homology"/>
<organism evidence="5 6">
    <name type="scientific">Reticulibacter mediterranei</name>
    <dbReference type="NCBI Taxonomy" id="2778369"/>
    <lineage>
        <taxon>Bacteria</taxon>
        <taxon>Bacillati</taxon>
        <taxon>Chloroflexota</taxon>
        <taxon>Ktedonobacteria</taxon>
        <taxon>Ktedonobacterales</taxon>
        <taxon>Reticulibacteraceae</taxon>
        <taxon>Reticulibacter</taxon>
    </lineage>
</organism>
<dbReference type="SMART" id="SM00822">
    <property type="entry name" value="PKS_KR"/>
    <property type="match status" value="1"/>
</dbReference>
<name>A0A8J3IUS3_9CHLR</name>
<dbReference type="FunFam" id="3.40.50.720:FF:000240">
    <property type="entry name" value="SDR family oxidoreductase"/>
    <property type="match status" value="1"/>
</dbReference>
<dbReference type="PRINTS" id="PR00081">
    <property type="entry name" value="GDHRDH"/>
</dbReference>
<keyword evidence="6" id="KW-1185">Reference proteome</keyword>
<evidence type="ECO:0000313" key="5">
    <source>
        <dbReference type="EMBL" id="GHP01029.1"/>
    </source>
</evidence>
<evidence type="ECO:0000313" key="6">
    <source>
        <dbReference type="Proteomes" id="UP000597444"/>
    </source>
</evidence>
<comment type="caution">
    <text evidence="5">The sequence shown here is derived from an EMBL/GenBank/DDBJ whole genome shotgun (WGS) entry which is preliminary data.</text>
</comment>
<comment type="similarity">
    <text evidence="1 3">Belongs to the short-chain dehydrogenases/reductases (SDR) family.</text>
</comment>
<dbReference type="SUPFAM" id="SSF51735">
    <property type="entry name" value="NAD(P)-binding Rossmann-fold domains"/>
    <property type="match status" value="1"/>
</dbReference>
<dbReference type="Pfam" id="PF00106">
    <property type="entry name" value="adh_short"/>
    <property type="match status" value="1"/>
</dbReference>
<dbReference type="Gene3D" id="3.40.50.720">
    <property type="entry name" value="NAD(P)-binding Rossmann-like Domain"/>
    <property type="match status" value="1"/>
</dbReference>
<accession>A0A8J3IUS3</accession>
<dbReference type="PANTHER" id="PTHR42760:SF115">
    <property type="entry name" value="3-OXOACYL-[ACYL-CARRIER-PROTEIN] REDUCTASE FABG"/>
    <property type="match status" value="1"/>
</dbReference>
<gene>
    <name evidence="5" type="ORF">KSF_110760</name>
</gene>
<dbReference type="NCBIfam" id="NF006132">
    <property type="entry name" value="PRK08277.1"/>
    <property type="match status" value="1"/>
</dbReference>
<reference evidence="5" key="1">
    <citation type="submission" date="2020-10" db="EMBL/GenBank/DDBJ databases">
        <title>Taxonomic study of unclassified bacteria belonging to the class Ktedonobacteria.</title>
        <authorList>
            <person name="Yabe S."/>
            <person name="Wang C.M."/>
            <person name="Zheng Y."/>
            <person name="Sakai Y."/>
            <person name="Cavaletti L."/>
            <person name="Monciardini P."/>
            <person name="Donadio S."/>
        </authorList>
    </citation>
    <scope>NUCLEOTIDE SEQUENCE</scope>
    <source>
        <strain evidence="5">ID150040</strain>
    </source>
</reference>
<dbReference type="GO" id="GO:0005975">
    <property type="term" value="P:carbohydrate metabolic process"/>
    <property type="evidence" value="ECO:0007669"/>
    <property type="project" value="UniProtKB-ARBA"/>
</dbReference>
<evidence type="ECO:0000259" key="4">
    <source>
        <dbReference type="SMART" id="SM00822"/>
    </source>
</evidence>
<keyword evidence="5" id="KW-0223">Dioxygenase</keyword>
<dbReference type="InterPro" id="IPR036291">
    <property type="entry name" value="NAD(P)-bd_dom_sf"/>
</dbReference>
<dbReference type="GO" id="GO:0051213">
    <property type="term" value="F:dioxygenase activity"/>
    <property type="evidence" value="ECO:0007669"/>
    <property type="project" value="UniProtKB-KW"/>
</dbReference>
<dbReference type="InterPro" id="IPR057326">
    <property type="entry name" value="KR_dom"/>
</dbReference>
<protein>
    <submittedName>
        <fullName evidence="5">Dioxygenase</fullName>
    </submittedName>
</protein>
<dbReference type="PROSITE" id="PS00061">
    <property type="entry name" value="ADH_SHORT"/>
    <property type="match status" value="1"/>
</dbReference>
<dbReference type="PANTHER" id="PTHR42760">
    <property type="entry name" value="SHORT-CHAIN DEHYDROGENASES/REDUCTASES FAMILY MEMBER"/>
    <property type="match status" value="1"/>
</dbReference>
<dbReference type="EMBL" id="BNJK01000004">
    <property type="protein sequence ID" value="GHP01029.1"/>
    <property type="molecule type" value="Genomic_DNA"/>
</dbReference>
<evidence type="ECO:0000256" key="1">
    <source>
        <dbReference type="ARBA" id="ARBA00006484"/>
    </source>
</evidence>
<dbReference type="GO" id="GO:0016616">
    <property type="term" value="F:oxidoreductase activity, acting on the CH-OH group of donors, NAD or NADP as acceptor"/>
    <property type="evidence" value="ECO:0007669"/>
    <property type="project" value="UniProtKB-ARBA"/>
</dbReference>
<feature type="domain" description="Ketoreductase" evidence="4">
    <location>
        <begin position="13"/>
        <end position="202"/>
    </location>
</feature>